<feature type="non-terminal residue" evidence="1">
    <location>
        <position position="365"/>
    </location>
</feature>
<comment type="caution">
    <text evidence="1">The sequence shown here is derived from an EMBL/GenBank/DDBJ whole genome shotgun (WGS) entry which is preliminary data.</text>
</comment>
<dbReference type="OMA" id="HNRCVIS"/>
<dbReference type="OrthoDB" id="2104739at2759"/>
<gene>
    <name evidence="1" type="ORF">TRIATDRAFT_166868</name>
</gene>
<dbReference type="HOGENOM" id="CLU_043858_1_1_1"/>
<evidence type="ECO:0000313" key="2">
    <source>
        <dbReference type="Proteomes" id="UP000005426"/>
    </source>
</evidence>
<keyword evidence="2" id="KW-1185">Reference proteome</keyword>
<proteinExistence type="predicted"/>
<dbReference type="STRING" id="452589.G9P3U6"/>
<dbReference type="AlphaFoldDB" id="G9P3U6"/>
<dbReference type="GeneID" id="25776742"/>
<protein>
    <submittedName>
        <fullName evidence="1">Uncharacterized protein</fullName>
    </submittedName>
</protein>
<evidence type="ECO:0000313" key="1">
    <source>
        <dbReference type="EMBL" id="EHK43051.1"/>
    </source>
</evidence>
<dbReference type="eggNOG" id="ENOG502SCMH">
    <property type="taxonomic scope" value="Eukaryota"/>
</dbReference>
<organism evidence="1 2">
    <name type="scientific">Hypocrea atroviridis (strain ATCC 20476 / IMI 206040)</name>
    <name type="common">Trichoderma atroviride</name>
    <dbReference type="NCBI Taxonomy" id="452589"/>
    <lineage>
        <taxon>Eukaryota</taxon>
        <taxon>Fungi</taxon>
        <taxon>Dikarya</taxon>
        <taxon>Ascomycota</taxon>
        <taxon>Pezizomycotina</taxon>
        <taxon>Sordariomycetes</taxon>
        <taxon>Hypocreomycetidae</taxon>
        <taxon>Hypocreales</taxon>
        <taxon>Hypocreaceae</taxon>
        <taxon>Trichoderma</taxon>
    </lineage>
</organism>
<reference evidence="1 2" key="1">
    <citation type="journal article" date="2011" name="Genome Biol.">
        <title>Comparative genome sequence analysis underscores mycoparasitism as the ancestral life style of Trichoderma.</title>
        <authorList>
            <person name="Kubicek C.P."/>
            <person name="Herrera-Estrella A."/>
            <person name="Seidl-Seiboth V."/>
            <person name="Martinez D.A."/>
            <person name="Druzhinina I.S."/>
            <person name="Thon M."/>
            <person name="Zeilinger S."/>
            <person name="Casas-Flores S."/>
            <person name="Horwitz B.A."/>
            <person name="Mukherjee P.K."/>
            <person name="Mukherjee M."/>
            <person name="Kredics L."/>
            <person name="Alcaraz L.D."/>
            <person name="Aerts A."/>
            <person name="Antal Z."/>
            <person name="Atanasova L."/>
            <person name="Cervantes-Badillo M.G."/>
            <person name="Challacombe J."/>
            <person name="Chertkov O."/>
            <person name="McCluskey K."/>
            <person name="Coulpier F."/>
            <person name="Deshpande N."/>
            <person name="von Doehren H."/>
            <person name="Ebbole D.J."/>
            <person name="Esquivel-Naranjo E.U."/>
            <person name="Fekete E."/>
            <person name="Flipphi M."/>
            <person name="Glaser F."/>
            <person name="Gomez-Rodriguez E.Y."/>
            <person name="Gruber S."/>
            <person name="Han C."/>
            <person name="Henrissat B."/>
            <person name="Hermosa R."/>
            <person name="Hernandez-Onate M."/>
            <person name="Karaffa L."/>
            <person name="Kosti I."/>
            <person name="Le Crom S."/>
            <person name="Lindquist E."/>
            <person name="Lucas S."/>
            <person name="Luebeck M."/>
            <person name="Luebeck P.S."/>
            <person name="Margeot A."/>
            <person name="Metz B."/>
            <person name="Misra M."/>
            <person name="Nevalainen H."/>
            <person name="Omann M."/>
            <person name="Packer N."/>
            <person name="Perrone G."/>
            <person name="Uresti-Rivera E.E."/>
            <person name="Salamov A."/>
            <person name="Schmoll M."/>
            <person name="Seiboth B."/>
            <person name="Shapiro H."/>
            <person name="Sukno S."/>
            <person name="Tamayo-Ramos J.A."/>
            <person name="Tisch D."/>
            <person name="Wiest A."/>
            <person name="Wilkinson H.H."/>
            <person name="Zhang M."/>
            <person name="Coutinho P.M."/>
            <person name="Kenerley C.M."/>
            <person name="Monte E."/>
            <person name="Baker S.E."/>
            <person name="Grigoriev I.V."/>
        </authorList>
    </citation>
    <scope>NUCLEOTIDE SEQUENCE [LARGE SCALE GENOMIC DNA]</scope>
    <source>
        <strain evidence="2">ATCC 20476 / IMI 206040</strain>
    </source>
</reference>
<dbReference type="KEGG" id="tatv:25776742"/>
<dbReference type="EMBL" id="ABDG02000026">
    <property type="protein sequence ID" value="EHK43051.1"/>
    <property type="molecule type" value="Genomic_DNA"/>
</dbReference>
<feature type="non-terminal residue" evidence="1">
    <location>
        <position position="1"/>
    </location>
</feature>
<sequence length="365" mass="41876">ESLQQHRRFLAAVLNTSREPLDAQENALGKAKFYRIIDLYSKRKRDRSKYKRHLLIQYSYEYALSEESRAHFLQTFFQALELSIDGQARVNLSDKKQASELWLKISAFADFLVDNFYLPLKAAARRAPLPSLTSQPAVPDLITDPREDCLIRDRHRCIITHAFDFDEAVTRHKEQTNEAKDDEGRPLFGGNRFLHLEAAPILPHSLAEIGSDPSEESRAKKLTLAILNIFDHGIQDLINECVGTPRNAVTLTKNYHHMFAEFEIYFAQHDGLTHSPHTYRIEAFVPLAMRRELPITRTLRPEGDGESIALPEPRLLALRCALAHVLYYSSVGTYIDELLEKRKEKPTEENEPAELDLFAQLRLDG</sequence>
<name>G9P3U6_HYPAI</name>
<dbReference type="Proteomes" id="UP000005426">
    <property type="component" value="Unassembled WGS sequence"/>
</dbReference>
<accession>G9P3U6</accession>